<keyword evidence="7" id="KW-0756">Sterol biosynthesis</keyword>
<dbReference type="Pfam" id="PF05241">
    <property type="entry name" value="EBP"/>
    <property type="match status" value="1"/>
</dbReference>
<evidence type="ECO:0000256" key="11">
    <source>
        <dbReference type="ARBA" id="ARBA00023221"/>
    </source>
</evidence>
<dbReference type="EnsemblFungi" id="MAPG_08340T0">
    <property type="protein sequence ID" value="MAPG_08340T0"/>
    <property type="gene ID" value="MAPG_08340"/>
</dbReference>
<dbReference type="EMBL" id="ADBL01002016">
    <property type="status" value="NOT_ANNOTATED_CDS"/>
    <property type="molecule type" value="Genomic_DNA"/>
</dbReference>
<dbReference type="GO" id="GO:0016020">
    <property type="term" value="C:membrane"/>
    <property type="evidence" value="ECO:0007669"/>
    <property type="project" value="UniProtKB-SubCell"/>
</dbReference>
<comment type="similarity">
    <text evidence="2">Belongs to the EBP family.</text>
</comment>
<reference evidence="16" key="1">
    <citation type="submission" date="2010-05" db="EMBL/GenBank/DDBJ databases">
        <title>The Genome Sequence of Magnaporthe poae strain ATCC 64411.</title>
        <authorList>
            <consortium name="The Broad Institute Genome Sequencing Platform"/>
            <consortium name="Broad Institute Genome Sequencing Center for Infectious Disease"/>
            <person name="Ma L.-J."/>
            <person name="Dead R."/>
            <person name="Young S."/>
            <person name="Zeng Q."/>
            <person name="Koehrsen M."/>
            <person name="Alvarado L."/>
            <person name="Berlin A."/>
            <person name="Chapman S.B."/>
            <person name="Chen Z."/>
            <person name="Freedman E."/>
            <person name="Gellesch M."/>
            <person name="Goldberg J."/>
            <person name="Griggs A."/>
            <person name="Gujja S."/>
            <person name="Heilman E.R."/>
            <person name="Heiman D."/>
            <person name="Hepburn T."/>
            <person name="Howarth C."/>
            <person name="Jen D."/>
            <person name="Larson L."/>
            <person name="Mehta T."/>
            <person name="Neiman D."/>
            <person name="Pearson M."/>
            <person name="Roberts A."/>
            <person name="Saif S."/>
            <person name="Shea T."/>
            <person name="Shenoy N."/>
            <person name="Sisk P."/>
            <person name="Stolte C."/>
            <person name="Sykes S."/>
            <person name="Walk T."/>
            <person name="White J."/>
            <person name="Yandava C."/>
            <person name="Haas B."/>
            <person name="Nusbaum C."/>
            <person name="Birren B."/>
        </authorList>
    </citation>
    <scope>NUCLEOTIDE SEQUENCE</scope>
    <source>
        <strain evidence="16">ATCC 64411</strain>
    </source>
</reference>
<dbReference type="Proteomes" id="UP000011715">
    <property type="component" value="Unassembled WGS sequence"/>
</dbReference>
<evidence type="ECO:0000256" key="8">
    <source>
        <dbReference type="ARBA" id="ARBA00023098"/>
    </source>
</evidence>
<evidence type="ECO:0000256" key="7">
    <source>
        <dbReference type="ARBA" id="ARBA00023011"/>
    </source>
</evidence>
<dbReference type="VEuPathDB" id="FungiDB:MAPG_08340"/>
<comment type="subcellular location">
    <subcellularLocation>
        <location evidence="1">Membrane</location>
        <topology evidence="1">Multi-pass membrane protein</topology>
    </subcellularLocation>
</comment>
<evidence type="ECO:0000256" key="10">
    <source>
        <dbReference type="ARBA" id="ARBA00023166"/>
    </source>
</evidence>
<proteinExistence type="inferred from homology"/>
<evidence type="ECO:0000259" key="15">
    <source>
        <dbReference type="PROSITE" id="PS51751"/>
    </source>
</evidence>
<evidence type="ECO:0000256" key="5">
    <source>
        <dbReference type="ARBA" id="ARBA00022955"/>
    </source>
</evidence>
<reference evidence="17" key="5">
    <citation type="submission" date="2015-06" db="UniProtKB">
        <authorList>
            <consortium name="EnsemblFungi"/>
        </authorList>
    </citation>
    <scope>IDENTIFICATION</scope>
    <source>
        <strain evidence="17">ATCC 64411</strain>
    </source>
</reference>
<feature type="transmembrane region" description="Helical" evidence="14">
    <location>
        <begin position="32"/>
        <end position="51"/>
    </location>
</feature>
<keyword evidence="6 13" id="KW-1133">Transmembrane helix</keyword>
<evidence type="ECO:0000256" key="12">
    <source>
        <dbReference type="ARBA" id="ARBA00023235"/>
    </source>
</evidence>
<protein>
    <recommendedName>
        <fullName evidence="15">EXPERA domain-containing protein</fullName>
    </recommendedName>
</protein>
<reference evidence="18" key="2">
    <citation type="submission" date="2010-05" db="EMBL/GenBank/DDBJ databases">
        <title>The genome sequence of Magnaporthe poae strain ATCC 64411.</title>
        <authorList>
            <person name="Ma L.-J."/>
            <person name="Dead R."/>
            <person name="Young S."/>
            <person name="Zeng Q."/>
            <person name="Koehrsen M."/>
            <person name="Alvarado L."/>
            <person name="Berlin A."/>
            <person name="Chapman S.B."/>
            <person name="Chen Z."/>
            <person name="Freedman E."/>
            <person name="Gellesch M."/>
            <person name="Goldberg J."/>
            <person name="Griggs A."/>
            <person name="Gujja S."/>
            <person name="Heilman E.R."/>
            <person name="Heiman D."/>
            <person name="Hepburn T."/>
            <person name="Howarth C."/>
            <person name="Jen D."/>
            <person name="Larson L."/>
            <person name="Mehta T."/>
            <person name="Neiman D."/>
            <person name="Pearson M."/>
            <person name="Roberts A."/>
            <person name="Saif S."/>
            <person name="Shea T."/>
            <person name="Shenoy N."/>
            <person name="Sisk P."/>
            <person name="Stolte C."/>
            <person name="Sykes S."/>
            <person name="Walk T."/>
            <person name="White J."/>
            <person name="Yandava C."/>
            <person name="Haas B."/>
            <person name="Nusbaum C."/>
            <person name="Birren B."/>
        </authorList>
    </citation>
    <scope>NUCLEOTIDE SEQUENCE [LARGE SCALE GENOMIC DNA]</scope>
    <source>
        <strain evidence="18">ATCC 64411 / 73-15</strain>
    </source>
</reference>
<dbReference type="PANTHER" id="PTHR14207">
    <property type="entry name" value="STEROL ISOMERASE"/>
    <property type="match status" value="1"/>
</dbReference>
<evidence type="ECO:0000256" key="6">
    <source>
        <dbReference type="ARBA" id="ARBA00022989"/>
    </source>
</evidence>
<feature type="transmembrane region" description="Helical" evidence="14">
    <location>
        <begin position="186"/>
        <end position="208"/>
    </location>
</feature>
<sequence>MASPQGLGSHPYFPTDAVIAGYAANETPLSTILVKFSLRVGAVMLSSVALSRQLNPRLRLADLLAVSWFSLNGYIHLFFESYFFLNAATLAGSQSLLAQLWKEYSLSDSRYLTSDTFVWTIEAISVVCWGPLSVATVFCIVTGKNMRYPLQLLLSMAHIYGVTLYYGTSTVDLVSKGIAHSRPEFLYFWVYYVGTNLPWAVIPAGFIFSSVRKICKALDVADRVNPATLSTDRNGLKKSE</sequence>
<evidence type="ECO:0000256" key="13">
    <source>
        <dbReference type="PROSITE-ProRule" id="PRU01087"/>
    </source>
</evidence>
<dbReference type="GO" id="GO:0000247">
    <property type="term" value="F:C-8 sterol isomerase activity"/>
    <property type="evidence" value="ECO:0007669"/>
    <property type="project" value="TreeGrafter"/>
</dbReference>
<dbReference type="OrthoDB" id="58557at2759"/>
<dbReference type="PROSITE" id="PS51751">
    <property type="entry name" value="EXPERA"/>
    <property type="match status" value="1"/>
</dbReference>
<evidence type="ECO:0000256" key="3">
    <source>
        <dbReference type="ARBA" id="ARBA00022516"/>
    </source>
</evidence>
<keyword evidence="18" id="KW-1185">Reference proteome</keyword>
<evidence type="ECO:0000256" key="4">
    <source>
        <dbReference type="ARBA" id="ARBA00022692"/>
    </source>
</evidence>
<keyword evidence="5" id="KW-0752">Steroid biosynthesis</keyword>
<dbReference type="OMA" id="VIEGWFC"/>
<feature type="transmembrane region" description="Helical" evidence="14">
    <location>
        <begin position="148"/>
        <end position="166"/>
    </location>
</feature>
<dbReference type="InterPro" id="IPR033118">
    <property type="entry name" value="EXPERA"/>
</dbReference>
<keyword evidence="11" id="KW-0753">Steroid metabolism</keyword>
<evidence type="ECO:0000313" key="17">
    <source>
        <dbReference type="EnsemblFungi" id="MAPG_08340T0"/>
    </source>
</evidence>
<keyword evidence="8" id="KW-0443">Lipid metabolism</keyword>
<keyword evidence="10" id="KW-1207">Sterol metabolism</keyword>
<evidence type="ECO:0000313" key="16">
    <source>
        <dbReference type="EMBL" id="KLU89369.1"/>
    </source>
</evidence>
<dbReference type="EMBL" id="GL876972">
    <property type="protein sequence ID" value="KLU89369.1"/>
    <property type="molecule type" value="Genomic_DNA"/>
</dbReference>
<dbReference type="PANTHER" id="PTHR14207:SF0">
    <property type="entry name" value="3-BETA-HYDROXYSTEROID-DELTA(8),DELTA(7)-ISOMERASE"/>
    <property type="match status" value="1"/>
</dbReference>
<name>A0A0C4E739_MAGP6</name>
<evidence type="ECO:0000256" key="1">
    <source>
        <dbReference type="ARBA" id="ARBA00004141"/>
    </source>
</evidence>
<evidence type="ECO:0000313" key="18">
    <source>
        <dbReference type="Proteomes" id="UP000011715"/>
    </source>
</evidence>
<keyword evidence="3" id="KW-0444">Lipid biosynthesis</keyword>
<keyword evidence="12" id="KW-0413">Isomerase</keyword>
<dbReference type="AlphaFoldDB" id="A0A0C4E739"/>
<keyword evidence="4 13" id="KW-0812">Transmembrane</keyword>
<accession>A0A0C4E739</accession>
<dbReference type="GO" id="GO:0047750">
    <property type="term" value="F:cholestenol delta-isomerase activity"/>
    <property type="evidence" value="ECO:0007669"/>
    <property type="project" value="InterPro"/>
</dbReference>
<feature type="transmembrane region" description="Helical" evidence="14">
    <location>
        <begin position="117"/>
        <end position="141"/>
    </location>
</feature>
<feature type="transmembrane region" description="Helical" evidence="14">
    <location>
        <begin position="63"/>
        <end position="85"/>
    </location>
</feature>
<keyword evidence="9 13" id="KW-0472">Membrane</keyword>
<dbReference type="GO" id="GO:0005783">
    <property type="term" value="C:endoplasmic reticulum"/>
    <property type="evidence" value="ECO:0007669"/>
    <property type="project" value="TreeGrafter"/>
</dbReference>
<gene>
    <name evidence="16" type="ORF">MAPG_08340</name>
</gene>
<dbReference type="InterPro" id="IPR007905">
    <property type="entry name" value="EBP"/>
</dbReference>
<dbReference type="GO" id="GO:0016126">
    <property type="term" value="P:sterol biosynthetic process"/>
    <property type="evidence" value="ECO:0007669"/>
    <property type="project" value="UniProtKB-KW"/>
</dbReference>
<dbReference type="eggNOG" id="KOG4826">
    <property type="taxonomic scope" value="Eukaryota"/>
</dbReference>
<feature type="domain" description="EXPERA" evidence="15">
    <location>
        <begin position="61"/>
        <end position="207"/>
    </location>
</feature>
<reference evidence="16" key="3">
    <citation type="submission" date="2011-03" db="EMBL/GenBank/DDBJ databases">
        <title>Annotation of Magnaporthe poae ATCC 64411.</title>
        <authorList>
            <person name="Ma L.-J."/>
            <person name="Dead R."/>
            <person name="Young S.K."/>
            <person name="Zeng Q."/>
            <person name="Gargeya S."/>
            <person name="Fitzgerald M."/>
            <person name="Haas B."/>
            <person name="Abouelleil A."/>
            <person name="Alvarado L."/>
            <person name="Arachchi H.M."/>
            <person name="Berlin A."/>
            <person name="Brown A."/>
            <person name="Chapman S.B."/>
            <person name="Chen Z."/>
            <person name="Dunbar C."/>
            <person name="Freedman E."/>
            <person name="Gearin G."/>
            <person name="Gellesch M."/>
            <person name="Goldberg J."/>
            <person name="Griggs A."/>
            <person name="Gujja S."/>
            <person name="Heiman D."/>
            <person name="Howarth C."/>
            <person name="Larson L."/>
            <person name="Lui A."/>
            <person name="MacDonald P.J.P."/>
            <person name="Mehta T."/>
            <person name="Montmayeur A."/>
            <person name="Murphy C."/>
            <person name="Neiman D."/>
            <person name="Pearson M."/>
            <person name="Priest M."/>
            <person name="Roberts A."/>
            <person name="Saif S."/>
            <person name="Shea T."/>
            <person name="Shenoy N."/>
            <person name="Sisk P."/>
            <person name="Stolte C."/>
            <person name="Sykes S."/>
            <person name="Yandava C."/>
            <person name="Wortman J."/>
            <person name="Nusbaum C."/>
            <person name="Birren B."/>
        </authorList>
    </citation>
    <scope>NUCLEOTIDE SEQUENCE</scope>
    <source>
        <strain evidence="16">ATCC 64411</strain>
    </source>
</reference>
<organism evidence="17 18">
    <name type="scientific">Magnaporthiopsis poae (strain ATCC 64411 / 73-15)</name>
    <name type="common">Kentucky bluegrass fungus</name>
    <name type="synonym">Magnaporthe poae</name>
    <dbReference type="NCBI Taxonomy" id="644358"/>
    <lineage>
        <taxon>Eukaryota</taxon>
        <taxon>Fungi</taxon>
        <taxon>Dikarya</taxon>
        <taxon>Ascomycota</taxon>
        <taxon>Pezizomycotina</taxon>
        <taxon>Sordariomycetes</taxon>
        <taxon>Sordariomycetidae</taxon>
        <taxon>Magnaporthales</taxon>
        <taxon>Magnaporthaceae</taxon>
        <taxon>Magnaporthiopsis</taxon>
    </lineage>
</organism>
<reference evidence="17" key="4">
    <citation type="journal article" date="2015" name="G3 (Bethesda)">
        <title>Genome sequences of three phytopathogenic species of the Magnaporthaceae family of fungi.</title>
        <authorList>
            <person name="Okagaki L.H."/>
            <person name="Nunes C.C."/>
            <person name="Sailsbery J."/>
            <person name="Clay B."/>
            <person name="Brown D."/>
            <person name="John T."/>
            <person name="Oh Y."/>
            <person name="Young N."/>
            <person name="Fitzgerald M."/>
            <person name="Haas B.J."/>
            <person name="Zeng Q."/>
            <person name="Young S."/>
            <person name="Adiconis X."/>
            <person name="Fan L."/>
            <person name="Levin J.Z."/>
            <person name="Mitchell T.K."/>
            <person name="Okubara P.A."/>
            <person name="Farman M.L."/>
            <person name="Kohn L.M."/>
            <person name="Birren B."/>
            <person name="Ma L.-J."/>
            <person name="Dean R.A."/>
        </authorList>
    </citation>
    <scope>NUCLEOTIDE SEQUENCE</scope>
    <source>
        <strain evidence="17">ATCC 64411 / 73-15</strain>
    </source>
</reference>
<dbReference type="GO" id="GO:0004769">
    <property type="term" value="F:steroid Delta-isomerase activity"/>
    <property type="evidence" value="ECO:0007669"/>
    <property type="project" value="TreeGrafter"/>
</dbReference>
<evidence type="ECO:0000256" key="9">
    <source>
        <dbReference type="ARBA" id="ARBA00023136"/>
    </source>
</evidence>
<evidence type="ECO:0000256" key="2">
    <source>
        <dbReference type="ARBA" id="ARBA00008337"/>
    </source>
</evidence>
<dbReference type="STRING" id="644358.A0A0C4E739"/>
<evidence type="ECO:0000256" key="14">
    <source>
        <dbReference type="SAM" id="Phobius"/>
    </source>
</evidence>